<keyword evidence="1" id="KW-1133">Transmembrane helix</keyword>
<feature type="transmembrane region" description="Helical" evidence="1">
    <location>
        <begin position="402"/>
        <end position="421"/>
    </location>
</feature>
<sequence>MNLSAGPTATQLPIPKFAVGVTGHRAAHASFPKNPSDLSDVIQGIFSLIEASLAKSNAADHSPRLLTLLSDGTDHLAAGLALDREWELVVPLPFGRRLNTAINSGASDPGTVRSILAGKTPDDPRTKAKVAAIEALANRGAIFELADNDARVEELLLNAVALNADQTAHDELAAATALRAALAGQILIEQSDVLVAVWDGQSTANIGGTGHTALMALEQGAPVLWIDPTQPNEWQILSSPEELSGGRVPLDQSAVHTRLDQLVAETSTPLDEKTSAMLADLELRKQSSLKSHAFRRVQVLFGERGIGRKLGSIRQRYEQPSEVSQGMSEPVLKALASLTPKDDRLSQRITSQIIERHIWLDGIASDYSDRHRSGMVLNFLLGAGAIIMGVSYLPVVDPSYKWIFASIELVLLLVIVVNTAIGRRRELHTRWFETRRAAEYLRHTPILAALGVARSKGEWPQTIENAWPERYVQHVARAVSLPQARVDEAYLRTALKALRTHHIEEQRQYHKYKAEYLERVHHGLDHLSERLFVGAIVMVATFLALTAAGHLGWISEAFVAGSAKWFTVLAVALPTLGGAFAGIRYFGDFERFADISKVTAAKLDAIAERIDLSLNAPEGAVTYDKVADLAKATDQIVFDEIQSWQSVFSSKIMTVPA</sequence>
<dbReference type="AlphaFoldDB" id="A0A074M365"/>
<feature type="transmembrane region" description="Helical" evidence="1">
    <location>
        <begin position="375"/>
        <end position="396"/>
    </location>
</feature>
<proteinExistence type="predicted"/>
<dbReference type="RefSeq" id="WP_051699234.1">
    <property type="nucleotide sequence ID" value="NZ_JMIW01000006.1"/>
</dbReference>
<dbReference type="eggNOG" id="ENOG5032VYK">
    <property type="taxonomic scope" value="Bacteria"/>
</dbReference>
<keyword evidence="1" id="KW-0472">Membrane</keyword>
<dbReference type="OrthoDB" id="2968017at2"/>
<keyword evidence="3" id="KW-1185">Reference proteome</keyword>
<name>A0A074M365_ERYLO</name>
<evidence type="ECO:0008006" key="4">
    <source>
        <dbReference type="Google" id="ProtNLM"/>
    </source>
</evidence>
<dbReference type="EMBL" id="JMIW01000006">
    <property type="protein sequence ID" value="KEO88981.1"/>
    <property type="molecule type" value="Genomic_DNA"/>
</dbReference>
<protein>
    <recommendedName>
        <fullName evidence="4">SMODS and SLOG-associating 2TM effector domain-containing protein</fullName>
    </recommendedName>
</protein>
<dbReference type="STRING" id="1044.EH31_13105"/>
<evidence type="ECO:0000313" key="3">
    <source>
        <dbReference type="Proteomes" id="UP000027647"/>
    </source>
</evidence>
<feature type="transmembrane region" description="Helical" evidence="1">
    <location>
        <begin position="565"/>
        <end position="587"/>
    </location>
</feature>
<evidence type="ECO:0000256" key="1">
    <source>
        <dbReference type="SAM" id="Phobius"/>
    </source>
</evidence>
<dbReference type="Proteomes" id="UP000027647">
    <property type="component" value="Unassembled WGS sequence"/>
</dbReference>
<evidence type="ECO:0000313" key="2">
    <source>
        <dbReference type="EMBL" id="KEO88981.1"/>
    </source>
</evidence>
<reference evidence="2 3" key="1">
    <citation type="submission" date="2014-04" db="EMBL/GenBank/DDBJ databases">
        <title>A comprehensive comparison of genomes of Erythrobacter spp. strains.</title>
        <authorList>
            <person name="Zheng Q."/>
        </authorList>
    </citation>
    <scope>NUCLEOTIDE SEQUENCE [LARGE SCALE GENOMIC DNA]</scope>
    <source>
        <strain evidence="2 3">DSM 6997</strain>
    </source>
</reference>
<organism evidence="2 3">
    <name type="scientific">Erythrobacter longus</name>
    <dbReference type="NCBI Taxonomy" id="1044"/>
    <lineage>
        <taxon>Bacteria</taxon>
        <taxon>Pseudomonadati</taxon>
        <taxon>Pseudomonadota</taxon>
        <taxon>Alphaproteobacteria</taxon>
        <taxon>Sphingomonadales</taxon>
        <taxon>Erythrobacteraceae</taxon>
        <taxon>Erythrobacter/Porphyrobacter group</taxon>
        <taxon>Erythrobacter</taxon>
    </lineage>
</organism>
<comment type="caution">
    <text evidence="2">The sequence shown here is derived from an EMBL/GenBank/DDBJ whole genome shotgun (WGS) entry which is preliminary data.</text>
</comment>
<accession>A0A074M365</accession>
<keyword evidence="1" id="KW-0812">Transmembrane</keyword>
<gene>
    <name evidence="2" type="ORF">EH31_13105</name>
</gene>
<feature type="transmembrane region" description="Helical" evidence="1">
    <location>
        <begin position="531"/>
        <end position="553"/>
    </location>
</feature>